<reference evidence="1 2" key="1">
    <citation type="journal article" date="2013" name="Genome Biol. Evol.">
        <title>Genomes of Stigonematalean cyanobacteria (subsection V) and the evolution of oxygenic photosynthesis from prokaryotes to plastids.</title>
        <authorList>
            <person name="Dagan T."/>
            <person name="Roettger M."/>
            <person name="Stucken K."/>
            <person name="Landan G."/>
            <person name="Koch R."/>
            <person name="Major P."/>
            <person name="Gould S.B."/>
            <person name="Goremykin V.V."/>
            <person name="Rippka R."/>
            <person name="Tandeau de Marsac N."/>
            <person name="Gugger M."/>
            <person name="Lockhart P.J."/>
            <person name="Allen J.F."/>
            <person name="Brune I."/>
            <person name="Maus I."/>
            <person name="Puhler A."/>
            <person name="Martin W.F."/>
        </authorList>
    </citation>
    <scope>NUCLEOTIDE SEQUENCE [LARGE SCALE GENOMIC DNA]</scope>
    <source>
        <strain evidence="1 2">PCC 7110</strain>
    </source>
</reference>
<dbReference type="EMBL" id="ANNX02000031">
    <property type="protein sequence ID" value="KYC39941.1"/>
    <property type="molecule type" value="Genomic_DNA"/>
</dbReference>
<evidence type="ECO:0000313" key="1">
    <source>
        <dbReference type="EMBL" id="KYC39941.1"/>
    </source>
</evidence>
<sequence>MIKTVTFDELLEKYRYWTEIPDGILEPILKENVATIIKNFIESNSFNDAADNARLLLRVVDFLNQNQWQDILSAFCNNNQIYGSYACPGIFIELFKKSFKSTGTVAPHWLWFRQQLDNGNFKYADTISLKNLIDSYS</sequence>
<protein>
    <submittedName>
        <fullName evidence="1">Uncharacterized protein</fullName>
    </submittedName>
</protein>
<dbReference type="Proteomes" id="UP000076925">
    <property type="component" value="Unassembled WGS sequence"/>
</dbReference>
<name>A0A139X5F1_9CYAN</name>
<dbReference type="RefSeq" id="WP_017747182.1">
    <property type="nucleotide sequence ID" value="NZ_KQ976354.1"/>
</dbReference>
<accession>A0A139X5F1</accession>
<dbReference type="AlphaFoldDB" id="A0A139X5F1"/>
<comment type="caution">
    <text evidence="1">The sequence shown here is derived from an EMBL/GenBank/DDBJ whole genome shotgun (WGS) entry which is preliminary data.</text>
</comment>
<gene>
    <name evidence="1" type="ORF">WA1_28670</name>
</gene>
<proteinExistence type="predicted"/>
<dbReference type="OrthoDB" id="8781389at2"/>
<keyword evidence="2" id="KW-1185">Reference proteome</keyword>
<evidence type="ECO:0000313" key="2">
    <source>
        <dbReference type="Proteomes" id="UP000076925"/>
    </source>
</evidence>
<organism evidence="1 2">
    <name type="scientific">Scytonema hofmannii PCC 7110</name>
    <dbReference type="NCBI Taxonomy" id="128403"/>
    <lineage>
        <taxon>Bacteria</taxon>
        <taxon>Bacillati</taxon>
        <taxon>Cyanobacteriota</taxon>
        <taxon>Cyanophyceae</taxon>
        <taxon>Nostocales</taxon>
        <taxon>Scytonemataceae</taxon>
        <taxon>Scytonema</taxon>
    </lineage>
</organism>